<keyword evidence="1" id="KW-0732">Signal</keyword>
<feature type="signal peptide" evidence="1">
    <location>
        <begin position="1"/>
        <end position="23"/>
    </location>
</feature>
<evidence type="ECO:0000256" key="1">
    <source>
        <dbReference type="SAM" id="SignalP"/>
    </source>
</evidence>
<accession>W7DXG5</accession>
<dbReference type="RefSeq" id="WP_034337317.1">
    <property type="nucleotide sequence ID" value="NZ_ATSX01000001.1"/>
</dbReference>
<dbReference type="EMBL" id="ATSX01000001">
    <property type="protein sequence ID" value="EUK18888.1"/>
    <property type="molecule type" value="Genomic_DNA"/>
</dbReference>
<sequence>MSLYKSFFILTLALNPFPIAVYAQDIVTSPLAIRALQTREFTGINQAQALSIGIATFQDLGFIITESSASLGLIKANQTRPDENTIIQATLTLVPNPGKEAKITCRLSLSYSPFYYGEEGANLAGQPPRQSSTVQSPILYQQFFNAFSYSIHINKT</sequence>
<dbReference type="Proteomes" id="UP000019250">
    <property type="component" value="Unassembled WGS sequence"/>
</dbReference>
<gene>
    <name evidence="2" type="ORF">COMX_04040</name>
</gene>
<feature type="chain" id="PRO_5004893494" evidence="1">
    <location>
        <begin position="24"/>
        <end position="156"/>
    </location>
</feature>
<protein>
    <submittedName>
        <fullName evidence="2">Uncharacterized protein</fullName>
    </submittedName>
</protein>
<comment type="caution">
    <text evidence="2">The sequence shown here is derived from an EMBL/GenBank/DDBJ whole genome shotgun (WGS) entry which is preliminary data.</text>
</comment>
<reference evidence="2 3" key="1">
    <citation type="journal article" date="2014" name="Genome Announc.">
        <title>Draft Genome Sequence of Commensalibacter papalotli MX01, a Symbiont Identified from the Guts of Overwintering Monarch Butterflies.</title>
        <authorList>
            <person name="Servin-Garciduenas L.E."/>
            <person name="Sanchez-Quinto A."/>
            <person name="Martinez-Romero E."/>
        </authorList>
    </citation>
    <scope>NUCLEOTIDE SEQUENCE [LARGE SCALE GENOMIC DNA]</scope>
    <source>
        <strain evidence="3">MX-MONARCH01</strain>
    </source>
</reference>
<dbReference type="AlphaFoldDB" id="W7DXG5"/>
<evidence type="ECO:0000313" key="2">
    <source>
        <dbReference type="EMBL" id="EUK18888.1"/>
    </source>
</evidence>
<dbReference type="STRING" id="1208583.COMX_04040"/>
<dbReference type="OrthoDB" id="7283715at2"/>
<organism evidence="2 3">
    <name type="scientific">Commensalibacter papalotli</name>
    <name type="common">ex Servin-Garciduenas et al. 2014</name>
    <dbReference type="NCBI Taxonomy" id="1208583"/>
    <lineage>
        <taxon>Bacteria</taxon>
        <taxon>Pseudomonadati</taxon>
        <taxon>Pseudomonadota</taxon>
        <taxon>Alphaproteobacteria</taxon>
        <taxon>Acetobacterales</taxon>
        <taxon>Acetobacteraceae</taxon>
    </lineage>
</organism>
<evidence type="ECO:0000313" key="3">
    <source>
        <dbReference type="Proteomes" id="UP000019250"/>
    </source>
</evidence>
<name>W7DXG5_9PROT</name>
<proteinExistence type="predicted"/>
<keyword evidence="3" id="KW-1185">Reference proteome</keyword>